<gene>
    <name evidence="2" type="ORF">EVG20_g843</name>
</gene>
<keyword evidence="3" id="KW-1185">Reference proteome</keyword>
<accession>A0A4Y9ZEG0</accession>
<comment type="caution">
    <text evidence="2">The sequence shown here is derived from an EMBL/GenBank/DDBJ whole genome shotgun (WGS) entry which is preliminary data.</text>
</comment>
<reference evidence="2 3" key="1">
    <citation type="submission" date="2019-02" db="EMBL/GenBank/DDBJ databases">
        <title>Genome sequencing of the rare red list fungi Dentipellis fragilis.</title>
        <authorList>
            <person name="Buettner E."/>
            <person name="Kellner H."/>
        </authorList>
    </citation>
    <scope>NUCLEOTIDE SEQUENCE [LARGE SCALE GENOMIC DNA]</scope>
    <source>
        <strain evidence="2 3">DSM 105465</strain>
    </source>
</reference>
<name>A0A4Y9ZEG0_9AGAM</name>
<organism evidence="2 3">
    <name type="scientific">Dentipellis fragilis</name>
    <dbReference type="NCBI Taxonomy" id="205917"/>
    <lineage>
        <taxon>Eukaryota</taxon>
        <taxon>Fungi</taxon>
        <taxon>Dikarya</taxon>
        <taxon>Basidiomycota</taxon>
        <taxon>Agaricomycotina</taxon>
        <taxon>Agaricomycetes</taxon>
        <taxon>Russulales</taxon>
        <taxon>Hericiaceae</taxon>
        <taxon>Dentipellis</taxon>
    </lineage>
</organism>
<protein>
    <submittedName>
        <fullName evidence="2">Uncharacterized protein</fullName>
    </submittedName>
</protein>
<feature type="compositionally biased region" description="Low complexity" evidence="1">
    <location>
        <begin position="97"/>
        <end position="127"/>
    </location>
</feature>
<evidence type="ECO:0000256" key="1">
    <source>
        <dbReference type="SAM" id="MobiDB-lite"/>
    </source>
</evidence>
<sequence length="170" mass="18854">MGRRCSVSKTAKQKDSASRNGVVFNPCILKPSPSQMLVSRVCECKKKPFPKFPGYHLSEHVKIVSGYRDDNNSIDGDNRIVGVSEFIERYKKKKKSTSSSNDSSDSSSSGTSDSGSSGTSDYSSGSSEYSYSEYEWENDLQSAREHEDDCWWSIQSIKSRGIMIIANMSA</sequence>
<proteinExistence type="predicted"/>
<evidence type="ECO:0000313" key="3">
    <source>
        <dbReference type="Proteomes" id="UP000298327"/>
    </source>
</evidence>
<feature type="region of interest" description="Disordered" evidence="1">
    <location>
        <begin position="91"/>
        <end position="127"/>
    </location>
</feature>
<evidence type="ECO:0000313" key="2">
    <source>
        <dbReference type="EMBL" id="TFY72148.1"/>
    </source>
</evidence>
<dbReference type="AlphaFoldDB" id="A0A4Y9ZEG0"/>
<dbReference type="EMBL" id="SEOQ01000023">
    <property type="protein sequence ID" value="TFY72148.1"/>
    <property type="molecule type" value="Genomic_DNA"/>
</dbReference>
<dbReference type="Proteomes" id="UP000298327">
    <property type="component" value="Unassembled WGS sequence"/>
</dbReference>